<dbReference type="Pfam" id="PF06283">
    <property type="entry name" value="ThuA"/>
    <property type="match status" value="1"/>
</dbReference>
<keyword evidence="3" id="KW-1185">Reference proteome</keyword>
<evidence type="ECO:0000259" key="1">
    <source>
        <dbReference type="Pfam" id="PF06283"/>
    </source>
</evidence>
<dbReference type="PANTHER" id="PTHR40469">
    <property type="entry name" value="SECRETED GLYCOSYL HYDROLASE"/>
    <property type="match status" value="1"/>
</dbReference>
<dbReference type="InterPro" id="IPR029010">
    <property type="entry name" value="ThuA-like"/>
</dbReference>
<sequence>MRFIIAIAFLIISNTIYAQKKVLIFHETEGYRHKSIETGIQAIQELGNENDFTTVVSRDSRFFTENDLSDIDLVIFLNTSGDILNTDEEVAFQNYMDNGGNFFGIHAAADTEFDWAWYGKLVGAYFKGHPEIQTAMVNVIMPDHITVNHLPEKWTRTDEWYNYYDIRPDLKVLMTLDENTYEGGENGDHHPIAWFQNYTGGGKSIYTGGGHTIESYSDPEFLEHLRRCIRFTLFD</sequence>
<dbReference type="AlphaFoldDB" id="A0A9X2A804"/>
<evidence type="ECO:0000313" key="3">
    <source>
        <dbReference type="Proteomes" id="UP001139344"/>
    </source>
</evidence>
<comment type="caution">
    <text evidence="2">The sequence shown here is derived from an EMBL/GenBank/DDBJ whole genome shotgun (WGS) entry which is preliminary data.</text>
</comment>
<accession>A0A9X2A804</accession>
<gene>
    <name evidence="2" type="ORF">LU635_06800</name>
</gene>
<evidence type="ECO:0000313" key="2">
    <source>
        <dbReference type="EMBL" id="MCG9971343.1"/>
    </source>
</evidence>
<dbReference type="SUPFAM" id="SSF52317">
    <property type="entry name" value="Class I glutamine amidotransferase-like"/>
    <property type="match status" value="1"/>
</dbReference>
<proteinExistence type="predicted"/>
<dbReference type="Gene3D" id="3.40.50.880">
    <property type="match status" value="1"/>
</dbReference>
<organism evidence="2 3">
    <name type="scientific">Christiangramia crocea</name>
    <dbReference type="NCBI Taxonomy" id="2904124"/>
    <lineage>
        <taxon>Bacteria</taxon>
        <taxon>Pseudomonadati</taxon>
        <taxon>Bacteroidota</taxon>
        <taxon>Flavobacteriia</taxon>
        <taxon>Flavobacteriales</taxon>
        <taxon>Flavobacteriaceae</taxon>
        <taxon>Christiangramia</taxon>
    </lineage>
</organism>
<protein>
    <submittedName>
        <fullName evidence="2">ThuA domain-containing protein</fullName>
    </submittedName>
</protein>
<feature type="domain" description="ThuA-like" evidence="1">
    <location>
        <begin position="21"/>
        <end position="231"/>
    </location>
</feature>
<name>A0A9X2A804_9FLAO</name>
<dbReference type="RefSeq" id="WP_240097502.1">
    <property type="nucleotide sequence ID" value="NZ_JAJSON010000016.1"/>
</dbReference>
<dbReference type="Proteomes" id="UP001139344">
    <property type="component" value="Unassembled WGS sequence"/>
</dbReference>
<reference evidence="2" key="1">
    <citation type="submission" date="2021-12" db="EMBL/GenBank/DDBJ databases">
        <title>Description of Gramella crocea sp. nov., a new bacterium isolated from activated sludge.</title>
        <authorList>
            <person name="Zhang X."/>
        </authorList>
    </citation>
    <scope>NUCLEOTIDE SEQUENCE</scope>
    <source>
        <strain evidence="2">YB25</strain>
    </source>
</reference>
<dbReference type="PANTHER" id="PTHR40469:SF2">
    <property type="entry name" value="GALACTOSE-BINDING DOMAIN-LIKE SUPERFAMILY PROTEIN"/>
    <property type="match status" value="1"/>
</dbReference>
<dbReference type="InterPro" id="IPR029062">
    <property type="entry name" value="Class_I_gatase-like"/>
</dbReference>
<dbReference type="EMBL" id="JAJSON010000016">
    <property type="protein sequence ID" value="MCG9971343.1"/>
    <property type="molecule type" value="Genomic_DNA"/>
</dbReference>